<feature type="non-terminal residue" evidence="1">
    <location>
        <position position="1"/>
    </location>
</feature>
<dbReference type="AlphaFoldDB" id="A0AAE0EBJ8"/>
<dbReference type="Proteomes" id="UP001281410">
    <property type="component" value="Unassembled WGS sequence"/>
</dbReference>
<gene>
    <name evidence="1" type="ORF">Dsin_009226</name>
</gene>
<sequence length="115" mass="13101">NLRLAISTNGINPYSSLSSSYSCWPVVMVKYNLPSWLCMKRKFMMLSLLITGPHQPSNDIDVYLAPLIEDLKNLWEVGVEVYDAHKQERLNLRVVLLWTINDFPAFGNLSGCPTK</sequence>
<accession>A0AAE0EBJ8</accession>
<dbReference type="InterPro" id="IPR004242">
    <property type="entry name" value="Transposase_21"/>
</dbReference>
<comment type="caution">
    <text evidence="1">The sequence shown here is derived from an EMBL/GenBank/DDBJ whole genome shotgun (WGS) entry which is preliminary data.</text>
</comment>
<protein>
    <submittedName>
        <fullName evidence="1">Uncharacterized protein</fullName>
    </submittedName>
</protein>
<evidence type="ECO:0000313" key="1">
    <source>
        <dbReference type="EMBL" id="KAK3222201.1"/>
    </source>
</evidence>
<dbReference type="PANTHER" id="PTHR10775">
    <property type="entry name" value="OS08G0208400 PROTEIN"/>
    <property type="match status" value="1"/>
</dbReference>
<name>A0AAE0EBJ8_9ROSI</name>
<organism evidence="1 2">
    <name type="scientific">Dipteronia sinensis</name>
    <dbReference type="NCBI Taxonomy" id="43782"/>
    <lineage>
        <taxon>Eukaryota</taxon>
        <taxon>Viridiplantae</taxon>
        <taxon>Streptophyta</taxon>
        <taxon>Embryophyta</taxon>
        <taxon>Tracheophyta</taxon>
        <taxon>Spermatophyta</taxon>
        <taxon>Magnoliopsida</taxon>
        <taxon>eudicotyledons</taxon>
        <taxon>Gunneridae</taxon>
        <taxon>Pentapetalae</taxon>
        <taxon>rosids</taxon>
        <taxon>malvids</taxon>
        <taxon>Sapindales</taxon>
        <taxon>Sapindaceae</taxon>
        <taxon>Hippocastanoideae</taxon>
        <taxon>Acereae</taxon>
        <taxon>Dipteronia</taxon>
    </lineage>
</organism>
<evidence type="ECO:0000313" key="2">
    <source>
        <dbReference type="Proteomes" id="UP001281410"/>
    </source>
</evidence>
<keyword evidence="2" id="KW-1185">Reference proteome</keyword>
<dbReference type="EMBL" id="JANJYJ010000003">
    <property type="protein sequence ID" value="KAK3222201.1"/>
    <property type="molecule type" value="Genomic_DNA"/>
</dbReference>
<reference evidence="1" key="1">
    <citation type="journal article" date="2023" name="Plant J.">
        <title>Genome sequences and population genomics provide insights into the demographic history, inbreeding, and mutation load of two 'living fossil' tree species of Dipteronia.</title>
        <authorList>
            <person name="Feng Y."/>
            <person name="Comes H.P."/>
            <person name="Chen J."/>
            <person name="Zhu S."/>
            <person name="Lu R."/>
            <person name="Zhang X."/>
            <person name="Li P."/>
            <person name="Qiu J."/>
            <person name="Olsen K.M."/>
            <person name="Qiu Y."/>
        </authorList>
    </citation>
    <scope>NUCLEOTIDE SEQUENCE</scope>
    <source>
        <strain evidence="1">NBL</strain>
    </source>
</reference>
<dbReference type="Pfam" id="PF02992">
    <property type="entry name" value="Transposase_21"/>
    <property type="match status" value="1"/>
</dbReference>
<proteinExistence type="predicted"/>
<dbReference type="PANTHER" id="PTHR10775:SF179">
    <property type="entry name" value="TRANSPOSON, EN_SPM-LIKE, TRANSPOSASE-ASSOCIATED DOMAIN PROTEIN"/>
    <property type="match status" value="1"/>
</dbReference>
<feature type="non-terminal residue" evidence="1">
    <location>
        <position position="115"/>
    </location>
</feature>